<evidence type="ECO:0000259" key="1">
    <source>
        <dbReference type="Pfam" id="PF01408"/>
    </source>
</evidence>
<dbReference type="InterPro" id="IPR036291">
    <property type="entry name" value="NAD(P)-bd_dom_sf"/>
</dbReference>
<dbReference type="Gene3D" id="3.40.50.720">
    <property type="entry name" value="NAD(P)-binding Rossmann-like Domain"/>
    <property type="match status" value="1"/>
</dbReference>
<dbReference type="PANTHER" id="PTHR43249:SF1">
    <property type="entry name" value="D-GLUCOSIDE 3-DEHYDROGENASE"/>
    <property type="match status" value="1"/>
</dbReference>
<proteinExistence type="predicted"/>
<dbReference type="Pfam" id="PF01408">
    <property type="entry name" value="GFO_IDH_MocA"/>
    <property type="match status" value="1"/>
</dbReference>
<protein>
    <submittedName>
        <fullName evidence="3">Gfo/Idh/MocA family oxidoreductase</fullName>
    </submittedName>
</protein>
<accession>A0ABX1R5I6</accession>
<reference evidence="3 4" key="1">
    <citation type="submission" date="2020-04" db="EMBL/GenBank/DDBJ databases">
        <authorList>
            <person name="Klaysubun C."/>
            <person name="Duangmal K."/>
            <person name="Lipun K."/>
        </authorList>
    </citation>
    <scope>NUCLEOTIDE SEQUENCE [LARGE SCALE GENOMIC DNA]</scope>
    <source>
        <strain evidence="3 4">JCM 11839</strain>
    </source>
</reference>
<sequence length="394" mass="42401">MIKVAIIGMGNISPSHIRAYQTFSDRCAIVACCDILPEGAEVRRRELGLEQAKVYASHAELLANEDLDLVSICTPPATHEQISVDFLSAGINVLCEKPMAPSLAACDAMLRAEKQGGAMFSTVAQNRFRDDVARLKAVLDSGLVGPVSHVQVDSAWWRGLSYYDLWWRGTWEQEGGGCTLNHAVHHIDLLLWLLGAPQSVTAVLANAAHENAEIEDLSVAVLMYQRALATITSSVVHHGERQQIVVQGREASIGLGGDVVAEISQPNGFPAPGGNAELLERLQALTATQEPLAHTGHQGQIDDVLTAIETGRRPAIDGHDGRRTIELITAVYRAGIERRTVDLPLAGDDPYYRPGTLTERAPRFFATSASVTDLAGSITVSGATGPDHEQKASR</sequence>
<comment type="caution">
    <text evidence="3">The sequence shown here is derived from an EMBL/GenBank/DDBJ whole genome shotgun (WGS) entry which is preliminary data.</text>
</comment>
<dbReference type="EMBL" id="JAAXKY010000001">
    <property type="protein sequence ID" value="NMH75642.1"/>
    <property type="molecule type" value="Genomic_DNA"/>
</dbReference>
<gene>
    <name evidence="3" type="ORF">HF577_00680</name>
</gene>
<organism evidence="3 4">
    <name type="scientific">Pseudonocardia xinjiangensis</name>
    <dbReference type="NCBI Taxonomy" id="75289"/>
    <lineage>
        <taxon>Bacteria</taxon>
        <taxon>Bacillati</taxon>
        <taxon>Actinomycetota</taxon>
        <taxon>Actinomycetes</taxon>
        <taxon>Pseudonocardiales</taxon>
        <taxon>Pseudonocardiaceae</taxon>
        <taxon>Pseudonocardia</taxon>
    </lineage>
</organism>
<evidence type="ECO:0000259" key="2">
    <source>
        <dbReference type="Pfam" id="PF22725"/>
    </source>
</evidence>
<dbReference type="PANTHER" id="PTHR43249">
    <property type="entry name" value="UDP-N-ACETYL-2-AMINO-2-DEOXY-D-GLUCURONATE OXIDASE"/>
    <property type="match status" value="1"/>
</dbReference>
<keyword evidence="4" id="KW-1185">Reference proteome</keyword>
<dbReference type="InterPro" id="IPR052515">
    <property type="entry name" value="Gfo/Idh/MocA_Oxidoreductase"/>
</dbReference>
<dbReference type="InterPro" id="IPR055170">
    <property type="entry name" value="GFO_IDH_MocA-like_dom"/>
</dbReference>
<dbReference type="InterPro" id="IPR000683">
    <property type="entry name" value="Gfo/Idh/MocA-like_OxRdtase_N"/>
</dbReference>
<dbReference type="Pfam" id="PF22725">
    <property type="entry name" value="GFO_IDH_MocA_C3"/>
    <property type="match status" value="1"/>
</dbReference>
<dbReference type="SUPFAM" id="SSF55347">
    <property type="entry name" value="Glyceraldehyde-3-phosphate dehydrogenase-like, C-terminal domain"/>
    <property type="match status" value="1"/>
</dbReference>
<dbReference type="Proteomes" id="UP001296706">
    <property type="component" value="Unassembled WGS sequence"/>
</dbReference>
<evidence type="ECO:0000313" key="4">
    <source>
        <dbReference type="Proteomes" id="UP001296706"/>
    </source>
</evidence>
<dbReference type="Gene3D" id="3.30.360.10">
    <property type="entry name" value="Dihydrodipicolinate Reductase, domain 2"/>
    <property type="match status" value="1"/>
</dbReference>
<dbReference type="SUPFAM" id="SSF51735">
    <property type="entry name" value="NAD(P)-binding Rossmann-fold domains"/>
    <property type="match status" value="1"/>
</dbReference>
<name>A0ABX1R5I6_9PSEU</name>
<feature type="domain" description="Gfo/Idh/MocA-like oxidoreductase N-terminal" evidence="1">
    <location>
        <begin position="2"/>
        <end position="121"/>
    </location>
</feature>
<feature type="domain" description="GFO/IDH/MocA-like oxidoreductase" evidence="2">
    <location>
        <begin position="133"/>
        <end position="253"/>
    </location>
</feature>
<evidence type="ECO:0000313" key="3">
    <source>
        <dbReference type="EMBL" id="NMH75642.1"/>
    </source>
</evidence>